<evidence type="ECO:0000313" key="2">
    <source>
        <dbReference type="EMBL" id="KAL3311538.1"/>
    </source>
</evidence>
<sequence length="390" mass="44879">MGSNFLNYFMLNALFCPVPAKCMLDFMKDPNSTHKSADVLTNDLNTSLDAFLEKPSMLIFHRLCLACAAVLSNQKISFSQLTDLLENVMKKCGDFIDENQDIELLMDPSEPLNMVKKDAAIVSFVDLLRGTYQIWNEMKTRVEKLAPERQNSSVEVELTVVLEAIDRYIVEADKLFFMALVLINLGSMVFFLKQQVSDLDTILKSIFMSFCFLLVETNSCVVTNHIRSPQSDILLRRNMKKKLATYENSRDENHLSPFLVAVYQYATNGHLQKQKLKNSTDSLCCLQWKKFWIHDGKKRNKTLKDIVQRLLKNHPDATISSNSQIEINAARLRKDYLTASSIFQLSVLSNMANYDDMMHSENKQQFFIKRLKLLIINLNLFISILPEIMK</sequence>
<dbReference type="EMBL" id="JBJKFK010002160">
    <property type="protein sequence ID" value="KAL3311538.1"/>
    <property type="molecule type" value="Genomic_DNA"/>
</dbReference>
<dbReference type="AlphaFoldDB" id="A0ABD2PWR2"/>
<evidence type="ECO:0000256" key="1">
    <source>
        <dbReference type="SAM" id="SignalP"/>
    </source>
</evidence>
<comment type="caution">
    <text evidence="2">The sequence shown here is derived from an EMBL/GenBank/DDBJ whole genome shotgun (WGS) entry which is preliminary data.</text>
</comment>
<organism evidence="2 3">
    <name type="scientific">Cichlidogyrus casuarinus</name>
    <dbReference type="NCBI Taxonomy" id="1844966"/>
    <lineage>
        <taxon>Eukaryota</taxon>
        <taxon>Metazoa</taxon>
        <taxon>Spiralia</taxon>
        <taxon>Lophotrochozoa</taxon>
        <taxon>Platyhelminthes</taxon>
        <taxon>Monogenea</taxon>
        <taxon>Monopisthocotylea</taxon>
        <taxon>Dactylogyridea</taxon>
        <taxon>Ancyrocephalidae</taxon>
        <taxon>Cichlidogyrus</taxon>
    </lineage>
</organism>
<dbReference type="Proteomes" id="UP001626550">
    <property type="component" value="Unassembled WGS sequence"/>
</dbReference>
<reference evidence="2 3" key="1">
    <citation type="submission" date="2024-11" db="EMBL/GenBank/DDBJ databases">
        <title>Adaptive evolution of stress response genes in parasites aligns with host niche diversity.</title>
        <authorList>
            <person name="Hahn C."/>
            <person name="Resl P."/>
        </authorList>
    </citation>
    <scope>NUCLEOTIDE SEQUENCE [LARGE SCALE GENOMIC DNA]</scope>
    <source>
        <strain evidence="2">EGGRZ-B1_66</strain>
        <tissue evidence="2">Body</tissue>
    </source>
</reference>
<feature type="chain" id="PRO_5044819307" evidence="1">
    <location>
        <begin position="21"/>
        <end position="390"/>
    </location>
</feature>
<proteinExistence type="predicted"/>
<name>A0ABD2PWR2_9PLAT</name>
<accession>A0ABD2PWR2</accession>
<keyword evidence="3" id="KW-1185">Reference proteome</keyword>
<evidence type="ECO:0000313" key="3">
    <source>
        <dbReference type="Proteomes" id="UP001626550"/>
    </source>
</evidence>
<protein>
    <submittedName>
        <fullName evidence="2">Uncharacterized protein</fullName>
    </submittedName>
</protein>
<gene>
    <name evidence="2" type="ORF">Ciccas_009881</name>
</gene>
<keyword evidence="1" id="KW-0732">Signal</keyword>
<feature type="signal peptide" evidence="1">
    <location>
        <begin position="1"/>
        <end position="20"/>
    </location>
</feature>